<reference evidence="2 3" key="2">
    <citation type="submission" date="2018-02" db="EMBL/GenBank/DDBJ databases">
        <title>Whole genome sequencing analysis of Streptococcus pluranimalium isolated from cattle infected mastitis in China.</title>
        <authorList>
            <person name="Zhang J.-R."/>
            <person name="Hu G.-Z."/>
        </authorList>
    </citation>
    <scope>NUCLEOTIDE SEQUENCE [LARGE SCALE GENOMIC DNA]</scope>
    <source>
        <strain evidence="2 3">TH11417</strain>
    </source>
</reference>
<dbReference type="InterPro" id="IPR051916">
    <property type="entry name" value="GPI-anchor_lipid_remodeler"/>
</dbReference>
<evidence type="ECO:0000313" key="2">
    <source>
        <dbReference type="EMBL" id="AUW97374.1"/>
    </source>
</evidence>
<dbReference type="CDD" id="cd09079">
    <property type="entry name" value="RgfB-like"/>
    <property type="match status" value="1"/>
</dbReference>
<dbReference type="Pfam" id="PF03372">
    <property type="entry name" value="Exo_endo_phos"/>
    <property type="match status" value="1"/>
</dbReference>
<dbReference type="GO" id="GO:0016787">
    <property type="term" value="F:hydrolase activity"/>
    <property type="evidence" value="ECO:0007669"/>
    <property type="project" value="UniProtKB-KW"/>
</dbReference>
<dbReference type="InterPro" id="IPR005135">
    <property type="entry name" value="Endo/exonuclease/phosphatase"/>
</dbReference>
<dbReference type="InterPro" id="IPR036691">
    <property type="entry name" value="Endo/exonu/phosph_ase_sf"/>
</dbReference>
<sequence length="269" mass="30336">MKLLTLNTHSWMEEEMATKCEDLVARVLEEDYDVIALQEINQLMTSEEADQVFNHVPLSVNPPIHEDNYALRLVEALQEKGKTYYWAWAYNHIGYERFHEGVAILSKTPIEVVDILASQAVDPGDHHTRRALLARTSVEGQALSLVSLHLSWWEKGFEIEWPRLAQALESEDNPLVLLGDFNNPTGNQGYQEVINSRLNLVDSHAIADEISGNHTILADIDGWEGNDLALKVDHAFVDKSFKVNSSKIVFDGDHSPVVSDHFGLEIEIV</sequence>
<keyword evidence="3" id="KW-1185">Reference proteome</keyword>
<dbReference type="GO" id="GO:0006506">
    <property type="term" value="P:GPI anchor biosynthetic process"/>
    <property type="evidence" value="ECO:0007669"/>
    <property type="project" value="TreeGrafter"/>
</dbReference>
<name>A0A2L0D6S2_9STRE</name>
<feature type="domain" description="Endonuclease/exonuclease/phosphatase" evidence="1">
    <location>
        <begin position="23"/>
        <end position="261"/>
    </location>
</feature>
<dbReference type="GeneID" id="98394200"/>
<dbReference type="SUPFAM" id="SSF56219">
    <property type="entry name" value="DNase I-like"/>
    <property type="match status" value="1"/>
</dbReference>
<dbReference type="KEGG" id="splr:C0J00_09805"/>
<reference evidence="2 3" key="1">
    <citation type="submission" date="2017-12" db="EMBL/GenBank/DDBJ databases">
        <authorList>
            <person name="Hurst M.R.H."/>
        </authorList>
    </citation>
    <scope>NUCLEOTIDE SEQUENCE [LARGE SCALE GENOMIC DNA]</scope>
    <source>
        <strain evidence="2 3">TH11417</strain>
    </source>
</reference>
<protein>
    <submittedName>
        <fullName evidence="2">Hydrolase</fullName>
    </submittedName>
</protein>
<dbReference type="Gene3D" id="3.60.10.10">
    <property type="entry name" value="Endonuclease/exonuclease/phosphatase"/>
    <property type="match status" value="1"/>
</dbReference>
<evidence type="ECO:0000313" key="3">
    <source>
        <dbReference type="Proteomes" id="UP000238956"/>
    </source>
</evidence>
<dbReference type="GO" id="GO:0016020">
    <property type="term" value="C:membrane"/>
    <property type="evidence" value="ECO:0007669"/>
    <property type="project" value="GOC"/>
</dbReference>
<evidence type="ECO:0000259" key="1">
    <source>
        <dbReference type="Pfam" id="PF03372"/>
    </source>
</evidence>
<organism evidence="2 3">
    <name type="scientific">Streptococcus pluranimalium</name>
    <dbReference type="NCBI Taxonomy" id="82348"/>
    <lineage>
        <taxon>Bacteria</taxon>
        <taxon>Bacillati</taxon>
        <taxon>Bacillota</taxon>
        <taxon>Bacilli</taxon>
        <taxon>Lactobacillales</taxon>
        <taxon>Streptococcaceae</taxon>
        <taxon>Streptococcus</taxon>
    </lineage>
</organism>
<dbReference type="EMBL" id="CP025536">
    <property type="protein sequence ID" value="AUW97374.1"/>
    <property type="molecule type" value="Genomic_DNA"/>
</dbReference>
<dbReference type="RefSeq" id="WP_104968678.1">
    <property type="nucleotide sequence ID" value="NZ_CP025536.1"/>
</dbReference>
<dbReference type="OrthoDB" id="9812537at2"/>
<dbReference type="PANTHER" id="PTHR14859:SF1">
    <property type="entry name" value="PGAP2-INTERACTING PROTEIN"/>
    <property type="match status" value="1"/>
</dbReference>
<gene>
    <name evidence="2" type="ORF">C0J00_09805</name>
</gene>
<dbReference type="Proteomes" id="UP000238956">
    <property type="component" value="Chromosome"/>
</dbReference>
<dbReference type="PANTHER" id="PTHR14859">
    <property type="entry name" value="CALCOFLUOR WHITE HYPERSENSITIVE PROTEIN PRECURSOR"/>
    <property type="match status" value="1"/>
</dbReference>
<keyword evidence="2" id="KW-0378">Hydrolase</keyword>
<dbReference type="AlphaFoldDB" id="A0A2L0D6S2"/>
<accession>A0A2L0D6S2</accession>
<proteinExistence type="predicted"/>